<keyword evidence="2" id="KW-1185">Reference proteome</keyword>
<dbReference type="AlphaFoldDB" id="A0AAV0F3F6"/>
<accession>A0AAV0F3F6</accession>
<proteinExistence type="predicted"/>
<comment type="caution">
    <text evidence="1">The sequence shown here is derived from an EMBL/GenBank/DDBJ whole genome shotgun (WGS) entry which is preliminary data.</text>
</comment>
<evidence type="ECO:0000313" key="2">
    <source>
        <dbReference type="Proteomes" id="UP001152523"/>
    </source>
</evidence>
<dbReference type="EMBL" id="CAMAPF010000958">
    <property type="protein sequence ID" value="CAH9129984.1"/>
    <property type="molecule type" value="Genomic_DNA"/>
</dbReference>
<organism evidence="1 2">
    <name type="scientific">Cuscuta epithymum</name>
    <dbReference type="NCBI Taxonomy" id="186058"/>
    <lineage>
        <taxon>Eukaryota</taxon>
        <taxon>Viridiplantae</taxon>
        <taxon>Streptophyta</taxon>
        <taxon>Embryophyta</taxon>
        <taxon>Tracheophyta</taxon>
        <taxon>Spermatophyta</taxon>
        <taxon>Magnoliopsida</taxon>
        <taxon>eudicotyledons</taxon>
        <taxon>Gunneridae</taxon>
        <taxon>Pentapetalae</taxon>
        <taxon>asterids</taxon>
        <taxon>lamiids</taxon>
        <taxon>Solanales</taxon>
        <taxon>Convolvulaceae</taxon>
        <taxon>Cuscuteae</taxon>
        <taxon>Cuscuta</taxon>
        <taxon>Cuscuta subgen. Cuscuta</taxon>
    </lineage>
</organism>
<protein>
    <submittedName>
        <fullName evidence="1">Uncharacterized protein</fullName>
    </submittedName>
</protein>
<reference evidence="1" key="1">
    <citation type="submission" date="2022-07" db="EMBL/GenBank/DDBJ databases">
        <authorList>
            <person name="Macas J."/>
            <person name="Novak P."/>
            <person name="Neumann P."/>
        </authorList>
    </citation>
    <scope>NUCLEOTIDE SEQUENCE</scope>
</reference>
<sequence length="92" mass="10217">MFFYAPYSSRYMSTGGSKTKKMVIFGREFSCGSLAPFSLATGWVNVQLQSRRQLWGRSYLAAAAVSTVVKVSRLEFASGMGSWARGRFGVQR</sequence>
<evidence type="ECO:0000313" key="1">
    <source>
        <dbReference type="EMBL" id="CAH9129984.1"/>
    </source>
</evidence>
<dbReference type="Proteomes" id="UP001152523">
    <property type="component" value="Unassembled WGS sequence"/>
</dbReference>
<name>A0AAV0F3F6_9ASTE</name>
<gene>
    <name evidence="1" type="ORF">CEPIT_LOCUS30274</name>
</gene>